<accession>A0A7E4V009</accession>
<dbReference type="SUPFAM" id="SSF56112">
    <property type="entry name" value="Protein kinase-like (PK-like)"/>
    <property type="match status" value="1"/>
</dbReference>
<evidence type="ECO:0000256" key="3">
    <source>
        <dbReference type="ARBA" id="ARBA00022741"/>
    </source>
</evidence>
<evidence type="ECO:0000313" key="9">
    <source>
        <dbReference type="Proteomes" id="UP000492821"/>
    </source>
</evidence>
<name>A0A7E4V009_PANRE</name>
<evidence type="ECO:0000256" key="4">
    <source>
        <dbReference type="ARBA" id="ARBA00022840"/>
    </source>
</evidence>
<evidence type="ECO:0000256" key="1">
    <source>
        <dbReference type="ARBA" id="ARBA00008874"/>
    </source>
</evidence>
<dbReference type="EC" id="2.7.11.1" evidence="2"/>
<evidence type="ECO:0000256" key="2">
    <source>
        <dbReference type="ARBA" id="ARBA00012513"/>
    </source>
</evidence>
<dbReference type="PROSITE" id="PS00108">
    <property type="entry name" value="PROTEIN_KINASE_ST"/>
    <property type="match status" value="1"/>
</dbReference>
<evidence type="ECO:0000256" key="6">
    <source>
        <dbReference type="SAM" id="MobiDB-lite"/>
    </source>
</evidence>
<reference evidence="9" key="1">
    <citation type="journal article" date="2013" name="Genetics">
        <title>The draft genome and transcriptome of Panagrellus redivivus are shaped by the harsh demands of a free-living lifestyle.</title>
        <authorList>
            <person name="Srinivasan J."/>
            <person name="Dillman A.R."/>
            <person name="Macchietto M.G."/>
            <person name="Heikkinen L."/>
            <person name="Lakso M."/>
            <person name="Fracchia K.M."/>
            <person name="Antoshechkin I."/>
            <person name="Mortazavi A."/>
            <person name="Wong G."/>
            <person name="Sternberg P.W."/>
        </authorList>
    </citation>
    <scope>NUCLEOTIDE SEQUENCE [LARGE SCALE GENOMIC DNA]</scope>
    <source>
        <strain evidence="9">MT8872</strain>
    </source>
</reference>
<protein>
    <recommendedName>
        <fullName evidence="2">non-specific serine/threonine protein kinase</fullName>
        <ecNumber evidence="2">2.7.11.1</ecNumber>
    </recommendedName>
</protein>
<dbReference type="GO" id="GO:0005737">
    <property type="term" value="C:cytoplasm"/>
    <property type="evidence" value="ECO:0007669"/>
    <property type="project" value="TreeGrafter"/>
</dbReference>
<keyword evidence="9" id="KW-1185">Reference proteome</keyword>
<reference evidence="10" key="2">
    <citation type="submission" date="2020-10" db="UniProtKB">
        <authorList>
            <consortium name="WormBaseParasite"/>
        </authorList>
    </citation>
    <scope>IDENTIFICATION</scope>
</reference>
<dbReference type="InterPro" id="IPR017441">
    <property type="entry name" value="Protein_kinase_ATP_BS"/>
</dbReference>
<dbReference type="PROSITE" id="PS50011">
    <property type="entry name" value="PROTEIN_KINASE_DOM"/>
    <property type="match status" value="1"/>
</dbReference>
<evidence type="ECO:0000259" key="8">
    <source>
        <dbReference type="PROSITE" id="PS50011"/>
    </source>
</evidence>
<organism evidence="9 10">
    <name type="scientific">Panagrellus redivivus</name>
    <name type="common">Microworm</name>
    <dbReference type="NCBI Taxonomy" id="6233"/>
    <lineage>
        <taxon>Eukaryota</taxon>
        <taxon>Metazoa</taxon>
        <taxon>Ecdysozoa</taxon>
        <taxon>Nematoda</taxon>
        <taxon>Chromadorea</taxon>
        <taxon>Rhabditida</taxon>
        <taxon>Tylenchina</taxon>
        <taxon>Panagrolaimomorpha</taxon>
        <taxon>Panagrolaimoidea</taxon>
        <taxon>Panagrolaimidae</taxon>
        <taxon>Panagrellus</taxon>
    </lineage>
</organism>
<dbReference type="GO" id="GO:0004674">
    <property type="term" value="F:protein serine/threonine kinase activity"/>
    <property type="evidence" value="ECO:0007669"/>
    <property type="project" value="UniProtKB-EC"/>
</dbReference>
<dbReference type="InterPro" id="IPR011009">
    <property type="entry name" value="Kinase-like_dom_sf"/>
</dbReference>
<sequence length="681" mass="76528">MKSRRKNPSLSEQTPRDQRAVEYLSSVLPATDPIRIANFGTRFSHCQVLGSGRFGAVEKLADSQEDGRFAAAKIVNISLFNHWTQDMGKIKRRIDDFLREYRRIQSVSINSDRIADFLGVAVENQKFILLSEFAEAGSVKDAIKETGLDEDIALKYFYQTVEALLFLHSQPEPIVHTDVKAANLLLSSSDNIKLANFGLVRDLTTGGFGMAVASEIAIDFRGTLLYLSPEVLTSELGPGDRRSYDPPADIWALGCTFVEMLTRFPPYFEFYEDRDNFYMDFTTRASKNTEQQLPYDCFSLVASASTPVRFLVNKVFDKDPVTRISALGLQQFLQAVAKEAPSHRDDLEEEFQRAYTSTKSSCGKAKRFLSPVDKKRNLFASIKALSTNSVASLRVRKKGSRSAPLKEDIELALKTDEEERDEETPVSKKRRKKRNRRKNHDNCKDLCFCLKYTTFRVSVFGGLLCKAITKVTAFVFFGLGALAIFFCLATGTVYAARLVVLQLCEECDLNTPPVLIISGIFVILLFALLFSCCMVALGEYKFRMVNKSLHKSRLFVPRPSKDIRLFGVRVVRSKRNPENEIDNDIIDDADEVPEVTPKLKDVDLSNYADAPTPVPTVTITNEDDDEVSPPIAFTWPAPSGGDRRPTIIEEEPSRKNANPTFSTTPPTMEDLYGDRPSPTFR</sequence>
<dbReference type="AlphaFoldDB" id="A0A7E4V009"/>
<proteinExistence type="inferred from homology"/>
<dbReference type="Gene3D" id="1.10.510.10">
    <property type="entry name" value="Transferase(Phosphotransferase) domain 1"/>
    <property type="match status" value="1"/>
</dbReference>
<keyword evidence="7" id="KW-0812">Transmembrane</keyword>
<keyword evidence="7" id="KW-0472">Membrane</keyword>
<dbReference type="GO" id="GO:0005524">
    <property type="term" value="F:ATP binding"/>
    <property type="evidence" value="ECO:0007669"/>
    <property type="project" value="UniProtKB-UniRule"/>
</dbReference>
<evidence type="ECO:0000256" key="5">
    <source>
        <dbReference type="PROSITE-ProRule" id="PRU10141"/>
    </source>
</evidence>
<feature type="compositionally biased region" description="Basic and acidic residues" evidence="6">
    <location>
        <begin position="641"/>
        <end position="654"/>
    </location>
</feature>
<dbReference type="InterPro" id="IPR050629">
    <property type="entry name" value="STE20/SPS1-PAK"/>
</dbReference>
<dbReference type="Pfam" id="PF00069">
    <property type="entry name" value="Pkinase"/>
    <property type="match status" value="1"/>
</dbReference>
<dbReference type="PANTHER" id="PTHR48012:SF26">
    <property type="entry name" value="SERINE_THREONINE-PROTEIN KINASE DDB_G0283821-RELATED"/>
    <property type="match status" value="1"/>
</dbReference>
<dbReference type="PROSITE" id="PS00107">
    <property type="entry name" value="PROTEIN_KINASE_ATP"/>
    <property type="match status" value="1"/>
</dbReference>
<comment type="similarity">
    <text evidence="1">Belongs to the protein kinase superfamily. STE Ser/Thr protein kinase family. STE20 subfamily.</text>
</comment>
<dbReference type="WBParaSite" id="Pan_g14898.t1">
    <property type="protein sequence ID" value="Pan_g14898.t1"/>
    <property type="gene ID" value="Pan_g14898"/>
</dbReference>
<keyword evidence="7" id="KW-1133">Transmembrane helix</keyword>
<feature type="compositionally biased region" description="Polar residues" evidence="6">
    <location>
        <begin position="655"/>
        <end position="666"/>
    </location>
</feature>
<dbReference type="InterPro" id="IPR008271">
    <property type="entry name" value="Ser/Thr_kinase_AS"/>
</dbReference>
<dbReference type="PANTHER" id="PTHR48012">
    <property type="entry name" value="STERILE20-LIKE KINASE, ISOFORM B-RELATED"/>
    <property type="match status" value="1"/>
</dbReference>
<feature type="transmembrane region" description="Helical" evidence="7">
    <location>
        <begin position="473"/>
        <end position="495"/>
    </location>
</feature>
<dbReference type="Proteomes" id="UP000492821">
    <property type="component" value="Unassembled WGS sequence"/>
</dbReference>
<keyword evidence="4 5" id="KW-0067">ATP-binding</keyword>
<keyword evidence="3 5" id="KW-0547">Nucleotide-binding</keyword>
<feature type="domain" description="Protein kinase" evidence="8">
    <location>
        <begin position="43"/>
        <end position="333"/>
    </location>
</feature>
<feature type="binding site" evidence="5">
    <location>
        <position position="73"/>
    </location>
    <ligand>
        <name>ATP</name>
        <dbReference type="ChEBI" id="CHEBI:30616"/>
    </ligand>
</feature>
<dbReference type="SMART" id="SM00220">
    <property type="entry name" value="S_TKc"/>
    <property type="match status" value="1"/>
</dbReference>
<feature type="transmembrane region" description="Helical" evidence="7">
    <location>
        <begin position="515"/>
        <end position="537"/>
    </location>
</feature>
<evidence type="ECO:0000313" key="10">
    <source>
        <dbReference type="WBParaSite" id="Pan_g14898.t1"/>
    </source>
</evidence>
<dbReference type="InterPro" id="IPR000719">
    <property type="entry name" value="Prot_kinase_dom"/>
</dbReference>
<feature type="region of interest" description="Disordered" evidence="6">
    <location>
        <begin position="619"/>
        <end position="681"/>
    </location>
</feature>
<evidence type="ECO:0000256" key="7">
    <source>
        <dbReference type="SAM" id="Phobius"/>
    </source>
</evidence>